<dbReference type="PROSITE" id="PS51257">
    <property type="entry name" value="PROKAR_LIPOPROTEIN"/>
    <property type="match status" value="1"/>
</dbReference>
<evidence type="ECO:0000313" key="2">
    <source>
        <dbReference type="EMBL" id="MSS18178.1"/>
    </source>
</evidence>
<name>A0A6L5XF44_9BACT</name>
<dbReference type="AlphaFoldDB" id="A0A6L5XF44"/>
<feature type="signal peptide" evidence="1">
    <location>
        <begin position="1"/>
        <end position="21"/>
    </location>
</feature>
<evidence type="ECO:0008006" key="4">
    <source>
        <dbReference type="Google" id="ProtNLM"/>
    </source>
</evidence>
<organism evidence="2 3">
    <name type="scientific">Sodaliphilus pleomorphus</name>
    <dbReference type="NCBI Taxonomy" id="2606626"/>
    <lineage>
        <taxon>Bacteria</taxon>
        <taxon>Pseudomonadati</taxon>
        <taxon>Bacteroidota</taxon>
        <taxon>Bacteroidia</taxon>
        <taxon>Bacteroidales</taxon>
        <taxon>Muribaculaceae</taxon>
        <taxon>Sodaliphilus</taxon>
    </lineage>
</organism>
<reference evidence="2 3" key="1">
    <citation type="submission" date="2019-08" db="EMBL/GenBank/DDBJ databases">
        <title>In-depth cultivation of the pig gut microbiome towards novel bacterial diversity and tailored functional studies.</title>
        <authorList>
            <person name="Wylensek D."/>
            <person name="Hitch T.C.A."/>
            <person name="Clavel T."/>
        </authorList>
    </citation>
    <scope>NUCLEOTIDE SEQUENCE [LARGE SCALE GENOMIC DNA]</scope>
    <source>
        <strain evidence="2 3">Oil-RF-744-WCA-WT-10</strain>
    </source>
</reference>
<comment type="caution">
    <text evidence="2">The sequence shown here is derived from an EMBL/GenBank/DDBJ whole genome shotgun (WGS) entry which is preliminary data.</text>
</comment>
<accession>A0A6L5XF44</accession>
<dbReference type="EMBL" id="VULT01000017">
    <property type="protein sequence ID" value="MSS18178.1"/>
    <property type="molecule type" value="Genomic_DNA"/>
</dbReference>
<keyword evidence="3" id="KW-1185">Reference proteome</keyword>
<dbReference type="Proteomes" id="UP000483362">
    <property type="component" value="Unassembled WGS sequence"/>
</dbReference>
<proteinExistence type="predicted"/>
<evidence type="ECO:0000313" key="3">
    <source>
        <dbReference type="Proteomes" id="UP000483362"/>
    </source>
</evidence>
<dbReference type="RefSeq" id="WP_154328815.1">
    <property type="nucleotide sequence ID" value="NZ_CP045696.1"/>
</dbReference>
<keyword evidence="1" id="KW-0732">Signal</keyword>
<feature type="chain" id="PRO_5026968559" description="Lipoprotein" evidence="1">
    <location>
        <begin position="22"/>
        <end position="307"/>
    </location>
</feature>
<protein>
    <recommendedName>
        <fullName evidence="4">Lipoprotein</fullName>
    </recommendedName>
</protein>
<evidence type="ECO:0000256" key="1">
    <source>
        <dbReference type="SAM" id="SignalP"/>
    </source>
</evidence>
<gene>
    <name evidence="2" type="ORF">FYJ29_10470</name>
</gene>
<sequence>MGKTLSYILLLLALVSCGTGIESTTAVSEKQARKELAQYKGPKAVPSLRLEPDSVAHWKAGKQFYVTDDQVRLIFTHSDAYNPDTLHLAGHVLSYAGYDTGSVLDNRHDVTLKFSDGAHTYGIATGKTLAELHSDYTLPFMIDMDVVRQVSSQLVGHDYYIKTRIWYNPATEEMIDGRQFIKVHIDSVLPGNKVLPLKVMFTASDNRERAMLWLSTGASAMHSRDFDSMFARQDLHLSYPNISDENWQRIVHGQIALEMTKEECRLAMGNPSSINQLPDQTGLKEYWYYDGGRFLYFQDGILKKFRK</sequence>